<dbReference type="GO" id="GO:0003910">
    <property type="term" value="F:DNA ligase (ATP) activity"/>
    <property type="evidence" value="ECO:0007669"/>
    <property type="project" value="UniProtKB-EC"/>
</dbReference>
<dbReference type="InterPro" id="IPR050326">
    <property type="entry name" value="NAD_dep_DNA_ligaseB"/>
</dbReference>
<dbReference type="InterPro" id="IPR012310">
    <property type="entry name" value="DNA_ligase_ATP-dep_cent"/>
</dbReference>
<accession>A0A418YH60</accession>
<dbReference type="GO" id="GO:0005524">
    <property type="term" value="F:ATP binding"/>
    <property type="evidence" value="ECO:0007669"/>
    <property type="project" value="InterPro"/>
</dbReference>
<reference evidence="9 10" key="1">
    <citation type="submission" date="2018-09" db="EMBL/GenBank/DDBJ databases">
        <authorList>
            <person name="Wang F."/>
        </authorList>
    </citation>
    <scope>NUCLEOTIDE SEQUENCE [LARGE SCALE GENOMIC DNA]</scope>
    <source>
        <strain evidence="9 10">PLHSC7-2</strain>
    </source>
</reference>
<evidence type="ECO:0000259" key="8">
    <source>
        <dbReference type="PROSITE" id="PS50160"/>
    </source>
</evidence>
<feature type="signal peptide" evidence="7">
    <location>
        <begin position="1"/>
        <end position="20"/>
    </location>
</feature>
<comment type="caution">
    <text evidence="9">The sequence shown here is derived from an EMBL/GenBank/DDBJ whole genome shotgun (WGS) entry which is preliminary data.</text>
</comment>
<gene>
    <name evidence="9" type="ORF">D1Z90_05645</name>
</gene>
<comment type="cofactor">
    <cofactor evidence="1">
        <name>a divalent metal cation</name>
        <dbReference type="ChEBI" id="CHEBI:60240"/>
    </cofactor>
</comment>
<dbReference type="SUPFAM" id="SSF56091">
    <property type="entry name" value="DNA ligase/mRNA capping enzyme, catalytic domain"/>
    <property type="match status" value="1"/>
</dbReference>
<dbReference type="RefSeq" id="WP_119909776.1">
    <property type="nucleotide sequence ID" value="NZ_QZCH01000004.1"/>
</dbReference>
<dbReference type="OrthoDB" id="9782700at2"/>
<dbReference type="PANTHER" id="PTHR47810:SF1">
    <property type="entry name" value="DNA LIGASE B"/>
    <property type="match status" value="1"/>
</dbReference>
<dbReference type="PROSITE" id="PS00333">
    <property type="entry name" value="DNA_LIGASE_A2"/>
    <property type="match status" value="1"/>
</dbReference>
<dbReference type="Gene3D" id="3.30.470.30">
    <property type="entry name" value="DNA ligase/mRNA capping enzyme"/>
    <property type="match status" value="1"/>
</dbReference>
<organism evidence="9 10">
    <name type="scientific">Motilimonas pumila</name>
    <dbReference type="NCBI Taxonomy" id="2303987"/>
    <lineage>
        <taxon>Bacteria</taxon>
        <taxon>Pseudomonadati</taxon>
        <taxon>Pseudomonadota</taxon>
        <taxon>Gammaproteobacteria</taxon>
        <taxon>Alteromonadales</taxon>
        <taxon>Alteromonadales genera incertae sedis</taxon>
        <taxon>Motilimonas</taxon>
    </lineage>
</organism>
<evidence type="ECO:0000256" key="3">
    <source>
        <dbReference type="ARBA" id="ARBA00022705"/>
    </source>
</evidence>
<dbReference type="CDD" id="cd07896">
    <property type="entry name" value="Adenylation_kDNA_ligase_like"/>
    <property type="match status" value="1"/>
</dbReference>
<feature type="domain" description="ATP-dependent DNA ligase family profile" evidence="8">
    <location>
        <begin position="112"/>
        <end position="228"/>
    </location>
</feature>
<name>A0A418YH60_9GAMM</name>
<dbReference type="SUPFAM" id="SSF50249">
    <property type="entry name" value="Nucleic acid-binding proteins"/>
    <property type="match status" value="1"/>
</dbReference>
<dbReference type="InterPro" id="IPR016059">
    <property type="entry name" value="DNA_ligase_ATP-dep_CS"/>
</dbReference>
<keyword evidence="5" id="KW-0234">DNA repair</keyword>
<dbReference type="NCBIfam" id="NF006592">
    <property type="entry name" value="PRK09125.1"/>
    <property type="match status" value="1"/>
</dbReference>
<dbReference type="Pfam" id="PF14743">
    <property type="entry name" value="DNA_ligase_OB_2"/>
    <property type="match status" value="1"/>
</dbReference>
<keyword evidence="3" id="KW-0235">DNA replication</keyword>
<reference evidence="9 10" key="2">
    <citation type="submission" date="2019-01" db="EMBL/GenBank/DDBJ databases">
        <title>Motilimonas pumilus sp. nov., isolated from the gut of sea cucumber (Apostichopus japonicus).</title>
        <authorList>
            <person name="Wang F.-Q."/>
            <person name="Ren L.-H."/>
            <person name="Lin Y.-W."/>
            <person name="Sun G.-H."/>
            <person name="Du Z.-J."/>
            <person name="Zhao J.-X."/>
            <person name="Liu X.-J."/>
            <person name="Liu L.-J."/>
        </authorList>
    </citation>
    <scope>NUCLEOTIDE SEQUENCE [LARGE SCALE GENOMIC DNA]</scope>
    <source>
        <strain evidence="9 10">PLHSC7-2</strain>
    </source>
</reference>
<dbReference type="Gene3D" id="3.30.1490.70">
    <property type="match status" value="1"/>
</dbReference>
<dbReference type="Proteomes" id="UP000283255">
    <property type="component" value="Unassembled WGS sequence"/>
</dbReference>
<comment type="catalytic activity">
    <reaction evidence="6">
        <text>ATP + (deoxyribonucleotide)n-3'-hydroxyl + 5'-phospho-(deoxyribonucleotide)m = (deoxyribonucleotide)n+m + AMP + diphosphate.</text>
        <dbReference type="EC" id="6.5.1.1"/>
    </reaction>
</comment>
<evidence type="ECO:0000256" key="2">
    <source>
        <dbReference type="ARBA" id="ARBA00022598"/>
    </source>
</evidence>
<keyword evidence="2 9" id="KW-0436">Ligase</keyword>
<dbReference type="CDD" id="cd08041">
    <property type="entry name" value="OBF_kDNA_ligase_like"/>
    <property type="match status" value="1"/>
</dbReference>
<evidence type="ECO:0000256" key="5">
    <source>
        <dbReference type="ARBA" id="ARBA00023204"/>
    </source>
</evidence>
<proteinExistence type="predicted"/>
<dbReference type="Pfam" id="PF01068">
    <property type="entry name" value="DNA_ligase_A_M"/>
    <property type="match status" value="1"/>
</dbReference>
<evidence type="ECO:0000313" key="9">
    <source>
        <dbReference type="EMBL" id="RJG49441.1"/>
    </source>
</evidence>
<dbReference type="GO" id="GO:0006281">
    <property type="term" value="P:DNA repair"/>
    <property type="evidence" value="ECO:0007669"/>
    <property type="project" value="UniProtKB-KW"/>
</dbReference>
<sequence length="278" mass="31567">MRPYTLLWSMLFLFTLSAHAAKPPTITLAKTYQGDEVLSDYFVSEKFDGVRAFWDGRRLITRGGHPIITPSWFTDGFPTQPLDGELWAGYGRFDQVSGLVRSHNAKTERWREVIFLVFDVHQYEMTFGERYQLMAKLLEASDNSYIRLVKQRAIATPKALTQHLDDVLAKGGEGLMLKKKDSLYQFGRSNSLLKVKRYQDAEATVVGHLSGKGKFQGLLGALLVTTPQGLQFKIGSGFSEQERKYPPPIGSRIQYKHYGLTPQGVPRFASYLRLRPKL</sequence>
<keyword evidence="10" id="KW-1185">Reference proteome</keyword>
<dbReference type="AlphaFoldDB" id="A0A418YH60"/>
<dbReference type="GO" id="GO:0006310">
    <property type="term" value="P:DNA recombination"/>
    <property type="evidence" value="ECO:0007669"/>
    <property type="project" value="InterPro"/>
</dbReference>
<dbReference type="InterPro" id="IPR012340">
    <property type="entry name" value="NA-bd_OB-fold"/>
</dbReference>
<keyword evidence="7" id="KW-0732">Signal</keyword>
<dbReference type="Gene3D" id="2.40.50.140">
    <property type="entry name" value="Nucleic acid-binding proteins"/>
    <property type="match status" value="1"/>
</dbReference>
<evidence type="ECO:0000256" key="7">
    <source>
        <dbReference type="SAM" id="SignalP"/>
    </source>
</evidence>
<dbReference type="InterPro" id="IPR029319">
    <property type="entry name" value="DNA_ligase_OB"/>
</dbReference>
<evidence type="ECO:0000313" key="10">
    <source>
        <dbReference type="Proteomes" id="UP000283255"/>
    </source>
</evidence>
<dbReference type="PROSITE" id="PS50160">
    <property type="entry name" value="DNA_LIGASE_A3"/>
    <property type="match status" value="1"/>
</dbReference>
<dbReference type="GO" id="GO:0006260">
    <property type="term" value="P:DNA replication"/>
    <property type="evidence" value="ECO:0007669"/>
    <property type="project" value="UniProtKB-KW"/>
</dbReference>
<dbReference type="EMBL" id="QZCH01000004">
    <property type="protein sequence ID" value="RJG49441.1"/>
    <property type="molecule type" value="Genomic_DNA"/>
</dbReference>
<evidence type="ECO:0000256" key="4">
    <source>
        <dbReference type="ARBA" id="ARBA00022763"/>
    </source>
</evidence>
<dbReference type="PANTHER" id="PTHR47810">
    <property type="entry name" value="DNA LIGASE"/>
    <property type="match status" value="1"/>
</dbReference>
<feature type="chain" id="PRO_5019089207" evidence="7">
    <location>
        <begin position="21"/>
        <end position="278"/>
    </location>
</feature>
<protein>
    <submittedName>
        <fullName evidence="9">DNA ligase</fullName>
    </submittedName>
</protein>
<evidence type="ECO:0000256" key="1">
    <source>
        <dbReference type="ARBA" id="ARBA00001968"/>
    </source>
</evidence>
<keyword evidence="4" id="KW-0227">DNA damage</keyword>
<evidence type="ECO:0000256" key="6">
    <source>
        <dbReference type="ARBA" id="ARBA00034003"/>
    </source>
</evidence>